<dbReference type="GeneID" id="41359933"/>
<dbReference type="Proteomes" id="UP000533080">
    <property type="component" value="Unassembled WGS sequence"/>
</dbReference>
<dbReference type="GO" id="GO:0016094">
    <property type="term" value="P:polyprenol biosynthetic process"/>
    <property type="evidence" value="ECO:0007669"/>
    <property type="project" value="TreeGrafter"/>
</dbReference>
<name>A0A7Y4IMJ9_MYXXA</name>
<feature type="binding site" evidence="2">
    <location>
        <position position="77"/>
    </location>
    <ligand>
        <name>substrate</name>
    </ligand>
</feature>
<evidence type="ECO:0000313" key="4">
    <source>
        <dbReference type="Proteomes" id="UP000533080"/>
    </source>
</evidence>
<comment type="similarity">
    <text evidence="2">Belongs to the UPP synthase family.</text>
</comment>
<dbReference type="Gene3D" id="3.40.1180.10">
    <property type="entry name" value="Decaprenyl diphosphate synthase-like"/>
    <property type="match status" value="1"/>
</dbReference>
<comment type="caution">
    <text evidence="2">Lacks conserved residue(s) required for the propagation of feature annotation.</text>
</comment>
<feature type="active site" description="Proton acceptor" evidence="2">
    <location>
        <position position="76"/>
    </location>
</feature>
<feature type="binding site" evidence="2">
    <location>
        <position position="79"/>
    </location>
    <ligand>
        <name>substrate</name>
    </ligand>
</feature>
<dbReference type="InterPro" id="IPR001441">
    <property type="entry name" value="UPP_synth-like"/>
</dbReference>
<dbReference type="SUPFAM" id="SSF64005">
    <property type="entry name" value="Undecaprenyl diphosphate synthase"/>
    <property type="match status" value="1"/>
</dbReference>
<dbReference type="GO" id="GO:0045547">
    <property type="term" value="F:ditrans,polycis-polyprenyl diphosphate synthase [(2E,6E)-farnesyl diphosphate specific] activity"/>
    <property type="evidence" value="ECO:0007669"/>
    <property type="project" value="TreeGrafter"/>
</dbReference>
<dbReference type="PANTHER" id="PTHR10291:SF0">
    <property type="entry name" value="DEHYDRODOLICHYL DIPHOSPHATE SYNTHASE 2"/>
    <property type="match status" value="1"/>
</dbReference>
<comment type="caution">
    <text evidence="3">The sequence shown here is derived from an EMBL/GenBank/DDBJ whole genome shotgun (WGS) entry which is preliminary data.</text>
</comment>
<accession>A0A7Y4IMJ9</accession>
<keyword evidence="1 2" id="KW-0808">Transferase</keyword>
<dbReference type="NCBIfam" id="NF011405">
    <property type="entry name" value="PRK14830.1"/>
    <property type="match status" value="1"/>
</dbReference>
<keyword evidence="2" id="KW-0460">Magnesium</keyword>
<dbReference type="FunFam" id="3.40.1180.10:FF:000001">
    <property type="entry name" value="(2E,6E)-farnesyl-diphosphate-specific ditrans,polycis-undecaprenyl-diphosphate synthase"/>
    <property type="match status" value="1"/>
</dbReference>
<dbReference type="EC" id="2.5.1.-" evidence="2"/>
<dbReference type="InterPro" id="IPR036424">
    <property type="entry name" value="UPP_synth-like_sf"/>
</dbReference>
<feature type="binding site" evidence="2">
    <location>
        <position position="33"/>
    </location>
    <ligand>
        <name>substrate</name>
    </ligand>
</feature>
<evidence type="ECO:0000256" key="1">
    <source>
        <dbReference type="ARBA" id="ARBA00022679"/>
    </source>
</evidence>
<gene>
    <name evidence="3" type="ORF">HNV28_27345</name>
</gene>
<dbReference type="CDD" id="cd00475">
    <property type="entry name" value="Cis_IPPS"/>
    <property type="match status" value="1"/>
</dbReference>
<dbReference type="OMA" id="FDRRDLW"/>
<evidence type="ECO:0000256" key="2">
    <source>
        <dbReference type="HAMAP-Rule" id="MF_01139"/>
    </source>
</evidence>
<proteinExistence type="inferred from homology"/>
<feature type="binding site" evidence="2">
    <location>
        <position position="196"/>
    </location>
    <ligand>
        <name>substrate</name>
    </ligand>
</feature>
<dbReference type="NCBIfam" id="TIGR00055">
    <property type="entry name" value="uppS"/>
    <property type="match status" value="1"/>
</dbReference>
<comment type="function">
    <text evidence="2">Catalyzes the condensation of isopentenyl diphosphate (IPP) with allylic pyrophosphates generating different type of terpenoids.</text>
</comment>
<comment type="cofactor">
    <cofactor evidence="2">
        <name>Mg(2+)</name>
        <dbReference type="ChEBI" id="CHEBI:18420"/>
    </cofactor>
    <text evidence="2">Binds 2 magnesium ions per subunit.</text>
</comment>
<feature type="binding site" evidence="2">
    <location>
        <position position="45"/>
    </location>
    <ligand>
        <name>substrate</name>
    </ligand>
</feature>
<feature type="binding site" evidence="2">
    <location>
        <position position="28"/>
    </location>
    <ligand>
        <name>Mg(2+)</name>
        <dbReference type="ChEBI" id="CHEBI:18420"/>
    </ligand>
</feature>
<feature type="binding site" evidence="2">
    <location>
        <begin position="29"/>
        <end position="32"/>
    </location>
    <ligand>
        <name>substrate</name>
    </ligand>
</feature>
<feature type="binding site" evidence="2">
    <location>
        <position position="215"/>
    </location>
    <ligand>
        <name>Mg(2+)</name>
        <dbReference type="ChEBI" id="CHEBI:18420"/>
    </ligand>
</feature>
<dbReference type="EMBL" id="JABFNT010000109">
    <property type="protein sequence ID" value="NOJ81998.1"/>
    <property type="molecule type" value="Genomic_DNA"/>
</dbReference>
<feature type="active site" evidence="2">
    <location>
        <position position="28"/>
    </location>
</feature>
<sequence length="263" mass="30043">MERPSVISTLEQAVKARPMPRHVGIIMDGNGRWAESRGLPRLEGHREATSSVREVTRTARRLGIQALTLYAFSSQNWARPAEEVAGLMDLLREYLERERSEILDNGIRLNAIGDVDRLPRYVRDPLDRLRADSAHNTGMVLSLALSYGGREEILHAARRLAEAVERGELAAGRLEESDFEQFLWTQGLPPLDLMVRTSGELRVSNFLLWQMAYAEMCFTDALWPDFRTDEFLRCVSQYQQRERRFGLTSAQVQREDAPQQAKA</sequence>
<dbReference type="RefSeq" id="WP_011552625.1">
    <property type="nucleotide sequence ID" value="NZ_CBCSLF010000087.1"/>
</dbReference>
<dbReference type="InterPro" id="IPR018520">
    <property type="entry name" value="UPP_synth-like_CS"/>
</dbReference>
<dbReference type="GO" id="GO:0000287">
    <property type="term" value="F:magnesium ion binding"/>
    <property type="evidence" value="ECO:0007669"/>
    <property type="project" value="UniProtKB-UniRule"/>
</dbReference>
<feature type="binding site" evidence="2">
    <location>
        <begin position="202"/>
        <end position="204"/>
    </location>
    <ligand>
        <name>substrate</name>
    </ligand>
</feature>
<protein>
    <recommendedName>
        <fullName evidence="2">Isoprenyl transferase</fullName>
        <ecNumber evidence="2">2.5.1.-</ecNumber>
    </recommendedName>
</protein>
<keyword evidence="2" id="KW-0479">Metal-binding</keyword>
<dbReference type="PANTHER" id="PTHR10291">
    <property type="entry name" value="DEHYDRODOLICHYL DIPHOSPHATE SYNTHASE FAMILY MEMBER"/>
    <property type="match status" value="1"/>
</dbReference>
<feature type="binding site" evidence="2">
    <location>
        <position position="41"/>
    </location>
    <ligand>
        <name>substrate</name>
    </ligand>
</feature>
<dbReference type="AlphaFoldDB" id="A0A7Y4IMJ9"/>
<reference evidence="3 4" key="1">
    <citation type="submission" date="2020-05" db="EMBL/GenBank/DDBJ databases">
        <authorList>
            <person name="Whitworth D."/>
        </authorList>
    </citation>
    <scope>NUCLEOTIDE SEQUENCE [LARGE SCALE GENOMIC DNA]</scope>
    <source>
        <strain evidence="3 4">AM005</strain>
    </source>
</reference>
<dbReference type="PROSITE" id="PS01066">
    <property type="entry name" value="UPP_SYNTHASE"/>
    <property type="match status" value="1"/>
</dbReference>
<dbReference type="Pfam" id="PF01255">
    <property type="entry name" value="Prenyltransf"/>
    <property type="match status" value="1"/>
</dbReference>
<comment type="subunit">
    <text evidence="2">Homodimer.</text>
</comment>
<organism evidence="3 4">
    <name type="scientific">Myxococcus xanthus</name>
    <dbReference type="NCBI Taxonomy" id="34"/>
    <lineage>
        <taxon>Bacteria</taxon>
        <taxon>Pseudomonadati</taxon>
        <taxon>Myxococcota</taxon>
        <taxon>Myxococcia</taxon>
        <taxon>Myxococcales</taxon>
        <taxon>Cystobacterineae</taxon>
        <taxon>Myxococcaceae</taxon>
        <taxon>Myxococcus</taxon>
    </lineage>
</organism>
<evidence type="ECO:0000313" key="3">
    <source>
        <dbReference type="EMBL" id="NOJ81998.1"/>
    </source>
</evidence>
<dbReference type="HAMAP" id="MF_01139">
    <property type="entry name" value="ISPT"/>
    <property type="match status" value="1"/>
</dbReference>